<name>A0ABX5FKT1_9BACL</name>
<gene>
    <name evidence="1" type="ORF">C7R92_23265</name>
</gene>
<organism evidence="1 2">
    <name type="scientific">Brevibacillus porteri</name>
    <dbReference type="NCBI Taxonomy" id="2126350"/>
    <lineage>
        <taxon>Bacteria</taxon>
        <taxon>Bacillati</taxon>
        <taxon>Bacillota</taxon>
        <taxon>Bacilli</taxon>
        <taxon>Bacillales</taxon>
        <taxon>Paenibacillaceae</taxon>
        <taxon>Brevibacillus</taxon>
    </lineage>
</organism>
<dbReference type="Proteomes" id="UP000241645">
    <property type="component" value="Unassembled WGS sequence"/>
</dbReference>
<dbReference type="GeneID" id="95753019"/>
<evidence type="ECO:0000313" key="2">
    <source>
        <dbReference type="Proteomes" id="UP000241645"/>
    </source>
</evidence>
<comment type="caution">
    <text evidence="1">The sequence shown here is derived from an EMBL/GenBank/DDBJ whole genome shotgun (WGS) entry which is preliminary data.</text>
</comment>
<keyword evidence="2" id="KW-1185">Reference proteome</keyword>
<accession>A0ABX5FKT1</accession>
<dbReference type="RefSeq" id="WP_106835814.1">
    <property type="nucleotide sequence ID" value="NZ_JARMEW010000034.1"/>
</dbReference>
<reference evidence="1 2" key="1">
    <citation type="submission" date="2018-03" db="EMBL/GenBank/DDBJ databases">
        <title>Brevisbacillus phylogenomics.</title>
        <authorList>
            <person name="Dunlap C."/>
        </authorList>
    </citation>
    <scope>NUCLEOTIDE SEQUENCE [LARGE SCALE GENOMIC DNA]</scope>
    <source>
        <strain evidence="1 2">NRRL B-41110</strain>
    </source>
</reference>
<dbReference type="Gene3D" id="1.10.10.10">
    <property type="entry name" value="Winged helix-like DNA-binding domain superfamily/Winged helix DNA-binding domain"/>
    <property type="match status" value="1"/>
</dbReference>
<sequence>MNDELLIEKCRGVLRRIAWRLQYQAKKISTRELPIIENACGQNQMSSVDAKLHVEEMLNSLPAKARFIIEQVVIHGVPEEIVAQHLGISQQGVNKYKRKYLGLLRKKLEADLEVKS</sequence>
<protein>
    <submittedName>
        <fullName evidence="1">RNA polymerase subunit sigma-24</fullName>
    </submittedName>
</protein>
<proteinExistence type="predicted"/>
<dbReference type="InterPro" id="IPR036388">
    <property type="entry name" value="WH-like_DNA-bd_sf"/>
</dbReference>
<evidence type="ECO:0000313" key="1">
    <source>
        <dbReference type="EMBL" id="PSK06360.1"/>
    </source>
</evidence>
<dbReference type="InterPro" id="IPR013324">
    <property type="entry name" value="RNA_pol_sigma_r3/r4-like"/>
</dbReference>
<dbReference type="EMBL" id="PXZO01000049">
    <property type="protein sequence ID" value="PSK06360.1"/>
    <property type="molecule type" value="Genomic_DNA"/>
</dbReference>
<dbReference type="SUPFAM" id="SSF88659">
    <property type="entry name" value="Sigma3 and sigma4 domains of RNA polymerase sigma factors"/>
    <property type="match status" value="1"/>
</dbReference>